<dbReference type="CDD" id="cd23812">
    <property type="entry name" value="UBCc_ScPEX4-like"/>
    <property type="match status" value="1"/>
</dbReference>
<gene>
    <name evidence="2" type="ORF">K505DRAFT_269301</name>
</gene>
<dbReference type="OrthoDB" id="9973183at2759"/>
<dbReference type="SUPFAM" id="SSF54495">
    <property type="entry name" value="UBC-like"/>
    <property type="match status" value="1"/>
</dbReference>
<reference evidence="2" key="1">
    <citation type="journal article" date="2020" name="Stud. Mycol.">
        <title>101 Dothideomycetes genomes: a test case for predicting lifestyles and emergence of pathogens.</title>
        <authorList>
            <person name="Haridas S."/>
            <person name="Albert R."/>
            <person name="Binder M."/>
            <person name="Bloem J."/>
            <person name="Labutti K."/>
            <person name="Salamov A."/>
            <person name="Andreopoulos B."/>
            <person name="Baker S."/>
            <person name="Barry K."/>
            <person name="Bills G."/>
            <person name="Bluhm B."/>
            <person name="Cannon C."/>
            <person name="Castanera R."/>
            <person name="Culley D."/>
            <person name="Daum C."/>
            <person name="Ezra D."/>
            <person name="Gonzalez J."/>
            <person name="Henrissat B."/>
            <person name="Kuo A."/>
            <person name="Liang C."/>
            <person name="Lipzen A."/>
            <person name="Lutzoni F."/>
            <person name="Magnuson J."/>
            <person name="Mondo S."/>
            <person name="Nolan M."/>
            <person name="Ohm R."/>
            <person name="Pangilinan J."/>
            <person name="Park H.-J."/>
            <person name="Ramirez L."/>
            <person name="Alfaro M."/>
            <person name="Sun H."/>
            <person name="Tritt A."/>
            <person name="Yoshinaga Y."/>
            <person name="Zwiers L.-H."/>
            <person name="Turgeon B."/>
            <person name="Goodwin S."/>
            <person name="Spatafora J."/>
            <person name="Crous P."/>
            <person name="Grigoriev I."/>
        </authorList>
    </citation>
    <scope>NUCLEOTIDE SEQUENCE</scope>
    <source>
        <strain evidence="2">CBS 109.77</strain>
    </source>
</reference>
<protein>
    <recommendedName>
        <fullName evidence="1">UBC core domain-containing protein</fullName>
    </recommendedName>
</protein>
<evidence type="ECO:0000313" key="3">
    <source>
        <dbReference type="Proteomes" id="UP000799757"/>
    </source>
</evidence>
<name>A0A6A6XLZ1_9PLEO</name>
<proteinExistence type="predicted"/>
<dbReference type="InterPro" id="IPR016135">
    <property type="entry name" value="UBQ-conjugating_enzyme/RWD"/>
</dbReference>
<dbReference type="FunFam" id="3.10.110.10:FF:000098">
    <property type="entry name" value="Ubiquitin conjugating enzyme (UbcJ)"/>
    <property type="match status" value="1"/>
</dbReference>
<dbReference type="Gene3D" id="3.10.110.10">
    <property type="entry name" value="Ubiquitin Conjugating Enzyme"/>
    <property type="match status" value="1"/>
</dbReference>
<dbReference type="Proteomes" id="UP000799757">
    <property type="component" value="Unassembled WGS sequence"/>
</dbReference>
<dbReference type="SMART" id="SM00212">
    <property type="entry name" value="UBCc"/>
    <property type="match status" value="1"/>
</dbReference>
<dbReference type="PROSITE" id="PS50127">
    <property type="entry name" value="UBC_2"/>
    <property type="match status" value="1"/>
</dbReference>
<keyword evidence="3" id="KW-1185">Reference proteome</keyword>
<dbReference type="InterPro" id="IPR000608">
    <property type="entry name" value="UBC"/>
</dbReference>
<evidence type="ECO:0000313" key="2">
    <source>
        <dbReference type="EMBL" id="KAF2797531.1"/>
    </source>
</evidence>
<dbReference type="PANTHER" id="PTHR24068">
    <property type="entry name" value="UBIQUITIN-CONJUGATING ENZYME E2"/>
    <property type="match status" value="1"/>
</dbReference>
<sequence>MASSSRAQSPMKRLLTELQTYQSDPNEALLELGPVKDDEMMHWRAVMKGVPGTAYEGGRWLLSIAIPSTYPLTPPSIKFETPICHPNVDFRTGEICLDLLKTSWSPAYTITTTLTSIHQLLTSAEPDSPLNVDIAQLLRQEDYVGAEALIRFYTETERYTRRYDGARGEREERQGARV</sequence>
<accession>A0A6A6XLZ1</accession>
<organism evidence="2 3">
    <name type="scientific">Melanomma pulvis-pyrius CBS 109.77</name>
    <dbReference type="NCBI Taxonomy" id="1314802"/>
    <lineage>
        <taxon>Eukaryota</taxon>
        <taxon>Fungi</taxon>
        <taxon>Dikarya</taxon>
        <taxon>Ascomycota</taxon>
        <taxon>Pezizomycotina</taxon>
        <taxon>Dothideomycetes</taxon>
        <taxon>Pleosporomycetidae</taxon>
        <taxon>Pleosporales</taxon>
        <taxon>Melanommataceae</taxon>
        <taxon>Melanomma</taxon>
    </lineage>
</organism>
<evidence type="ECO:0000259" key="1">
    <source>
        <dbReference type="PROSITE" id="PS50127"/>
    </source>
</evidence>
<dbReference type="AlphaFoldDB" id="A0A6A6XLZ1"/>
<feature type="domain" description="UBC core" evidence="1">
    <location>
        <begin position="9"/>
        <end position="159"/>
    </location>
</feature>
<dbReference type="EMBL" id="MU001804">
    <property type="protein sequence ID" value="KAF2797531.1"/>
    <property type="molecule type" value="Genomic_DNA"/>
</dbReference>
<dbReference type="Pfam" id="PF00179">
    <property type="entry name" value="UQ_con"/>
    <property type="match status" value="1"/>
</dbReference>